<dbReference type="InterPro" id="IPR011006">
    <property type="entry name" value="CheY-like_superfamily"/>
</dbReference>
<keyword evidence="4" id="KW-1185">Reference proteome</keyword>
<dbReference type="Proteomes" id="UP000503278">
    <property type="component" value="Chromosome"/>
</dbReference>
<dbReference type="AlphaFoldDB" id="A0A7L5DYL4"/>
<accession>A0A7L5DYL4</accession>
<reference evidence="3 4" key="1">
    <citation type="submission" date="2020-04" db="EMBL/GenBank/DDBJ databases">
        <title>Genome sequencing of novel species.</title>
        <authorList>
            <person name="Heo J."/>
            <person name="Kim S.-J."/>
            <person name="Kim J.-S."/>
            <person name="Hong S.-B."/>
            <person name="Kwon S.-W."/>
        </authorList>
    </citation>
    <scope>NUCLEOTIDE SEQUENCE [LARGE SCALE GENOMIC DNA]</scope>
    <source>
        <strain evidence="3 4">F39-2</strain>
    </source>
</reference>
<sequence>MILNCIAIDDEPPALDLVTRFLERTPFLKLTNSFDNAIEALRYISENPVDLIFLDIQMPDLSGIELARILNGRNMSQSPSIIFTTAFDQFALEGYKLDVIDYLLKPFGYEDFMRAATKALKLAELKIQPVETASKDEEYIYLKVEFQTVKIGCSKITHIEGLKDYAKIHLDTSDKPFLSLITLKALEEKLPKGKFMRIHKSTIIALNKVTSVTKNAVYIEQLMFPVSEQYREDFGKFLAKWQ</sequence>
<dbReference type="InterPro" id="IPR007492">
    <property type="entry name" value="LytTR_DNA-bd_dom"/>
</dbReference>
<feature type="modified residue" description="4-aspartylphosphate" evidence="1">
    <location>
        <position position="55"/>
    </location>
</feature>
<protein>
    <submittedName>
        <fullName evidence="3">Response regulator transcription factor</fullName>
    </submittedName>
</protein>
<dbReference type="EMBL" id="CP051682">
    <property type="protein sequence ID" value="QJD96222.1"/>
    <property type="molecule type" value="Genomic_DNA"/>
</dbReference>
<dbReference type="PROSITE" id="PS50110">
    <property type="entry name" value="RESPONSE_REGULATORY"/>
    <property type="match status" value="1"/>
</dbReference>
<keyword evidence="1" id="KW-0597">Phosphoprotein</keyword>
<dbReference type="RefSeq" id="WP_169607398.1">
    <property type="nucleotide sequence ID" value="NZ_CP051682.1"/>
</dbReference>
<dbReference type="Gene3D" id="2.40.50.1020">
    <property type="entry name" value="LytTr DNA-binding domain"/>
    <property type="match status" value="1"/>
</dbReference>
<dbReference type="SUPFAM" id="SSF52172">
    <property type="entry name" value="CheY-like"/>
    <property type="match status" value="1"/>
</dbReference>
<dbReference type="SMART" id="SM00448">
    <property type="entry name" value="REC"/>
    <property type="match status" value="1"/>
</dbReference>
<evidence type="ECO:0000259" key="2">
    <source>
        <dbReference type="PROSITE" id="PS50110"/>
    </source>
</evidence>
<gene>
    <name evidence="3" type="ORF">HH214_10260</name>
</gene>
<dbReference type="KEGG" id="mrob:HH214_10260"/>
<dbReference type="InterPro" id="IPR001789">
    <property type="entry name" value="Sig_transdc_resp-reg_receiver"/>
</dbReference>
<evidence type="ECO:0000256" key="1">
    <source>
        <dbReference type="PROSITE-ProRule" id="PRU00169"/>
    </source>
</evidence>
<dbReference type="GO" id="GO:0003677">
    <property type="term" value="F:DNA binding"/>
    <property type="evidence" value="ECO:0007669"/>
    <property type="project" value="InterPro"/>
</dbReference>
<evidence type="ECO:0000313" key="4">
    <source>
        <dbReference type="Proteomes" id="UP000503278"/>
    </source>
</evidence>
<name>A0A7L5DYL4_9SPHI</name>
<dbReference type="Pfam" id="PF00072">
    <property type="entry name" value="Response_reg"/>
    <property type="match status" value="1"/>
</dbReference>
<dbReference type="Gene3D" id="3.40.50.2300">
    <property type="match status" value="1"/>
</dbReference>
<dbReference type="Pfam" id="PF04397">
    <property type="entry name" value="LytTR"/>
    <property type="match status" value="1"/>
</dbReference>
<dbReference type="SMART" id="SM00850">
    <property type="entry name" value="LytTR"/>
    <property type="match status" value="1"/>
</dbReference>
<dbReference type="GO" id="GO:0000156">
    <property type="term" value="F:phosphorelay response regulator activity"/>
    <property type="evidence" value="ECO:0007669"/>
    <property type="project" value="InterPro"/>
</dbReference>
<proteinExistence type="predicted"/>
<organism evidence="3 4">
    <name type="scientific">Mucilaginibacter robiniae</name>
    <dbReference type="NCBI Taxonomy" id="2728022"/>
    <lineage>
        <taxon>Bacteria</taxon>
        <taxon>Pseudomonadati</taxon>
        <taxon>Bacteroidota</taxon>
        <taxon>Sphingobacteriia</taxon>
        <taxon>Sphingobacteriales</taxon>
        <taxon>Sphingobacteriaceae</taxon>
        <taxon>Mucilaginibacter</taxon>
    </lineage>
</organism>
<evidence type="ECO:0000313" key="3">
    <source>
        <dbReference type="EMBL" id="QJD96222.1"/>
    </source>
</evidence>
<feature type="domain" description="Response regulatory" evidence="2">
    <location>
        <begin position="4"/>
        <end position="120"/>
    </location>
</feature>
<dbReference type="PANTHER" id="PTHR37299:SF1">
    <property type="entry name" value="STAGE 0 SPORULATION PROTEIN A HOMOLOG"/>
    <property type="match status" value="1"/>
</dbReference>
<dbReference type="PANTHER" id="PTHR37299">
    <property type="entry name" value="TRANSCRIPTIONAL REGULATOR-RELATED"/>
    <property type="match status" value="1"/>
</dbReference>
<dbReference type="InterPro" id="IPR046947">
    <property type="entry name" value="LytR-like"/>
</dbReference>